<proteinExistence type="predicted"/>
<evidence type="ECO:0000313" key="1">
    <source>
        <dbReference type="EMBL" id="EYC34656.1"/>
    </source>
</evidence>
<protein>
    <submittedName>
        <fullName evidence="1">Uncharacterized protein</fullName>
    </submittedName>
</protein>
<accession>A0A016W4Z7</accession>
<sequence>MGSLDVTSRGQAPTTTTRYCSRMHPLGTSGCVTRGTLLRSDWSTHVRVVFAAFKCTSTDSEVWTSFLGSGGTNEC</sequence>
<keyword evidence="2" id="KW-1185">Reference proteome</keyword>
<dbReference type="AlphaFoldDB" id="A0A016W4Z7"/>
<dbReference type="Proteomes" id="UP000024635">
    <property type="component" value="Unassembled WGS sequence"/>
</dbReference>
<organism evidence="1 2">
    <name type="scientific">Ancylostoma ceylanicum</name>
    <dbReference type="NCBI Taxonomy" id="53326"/>
    <lineage>
        <taxon>Eukaryota</taxon>
        <taxon>Metazoa</taxon>
        <taxon>Ecdysozoa</taxon>
        <taxon>Nematoda</taxon>
        <taxon>Chromadorea</taxon>
        <taxon>Rhabditida</taxon>
        <taxon>Rhabditina</taxon>
        <taxon>Rhabditomorpha</taxon>
        <taxon>Strongyloidea</taxon>
        <taxon>Ancylostomatidae</taxon>
        <taxon>Ancylostomatinae</taxon>
        <taxon>Ancylostoma</taxon>
    </lineage>
</organism>
<reference evidence="2" key="1">
    <citation type="journal article" date="2015" name="Nat. Genet.">
        <title>The genome and transcriptome of the zoonotic hookworm Ancylostoma ceylanicum identify infection-specific gene families.</title>
        <authorList>
            <person name="Schwarz E.M."/>
            <person name="Hu Y."/>
            <person name="Antoshechkin I."/>
            <person name="Miller M.M."/>
            <person name="Sternberg P.W."/>
            <person name="Aroian R.V."/>
        </authorList>
    </citation>
    <scope>NUCLEOTIDE SEQUENCE</scope>
    <source>
        <strain evidence="2">HY135</strain>
    </source>
</reference>
<name>A0A016W4Z7_9BILA</name>
<evidence type="ECO:0000313" key="2">
    <source>
        <dbReference type="Proteomes" id="UP000024635"/>
    </source>
</evidence>
<comment type="caution">
    <text evidence="1">The sequence shown here is derived from an EMBL/GenBank/DDBJ whole genome shotgun (WGS) entry which is preliminary data.</text>
</comment>
<dbReference type="EMBL" id="JARK01001337">
    <property type="protein sequence ID" value="EYC34656.1"/>
    <property type="molecule type" value="Genomic_DNA"/>
</dbReference>
<gene>
    <name evidence="1" type="primary">Acey_s0001.g8</name>
    <name evidence="1" type="ORF">Y032_0001g8</name>
</gene>